<accession>A0A9Q8SRP7</accession>
<dbReference type="AlphaFoldDB" id="A0A9Q8SRP7"/>
<keyword evidence="2" id="KW-1185">Reference proteome</keyword>
<proteinExistence type="predicted"/>
<organism evidence="1 2">
    <name type="scientific">Colletotrichum lupini</name>
    <dbReference type="NCBI Taxonomy" id="145971"/>
    <lineage>
        <taxon>Eukaryota</taxon>
        <taxon>Fungi</taxon>
        <taxon>Dikarya</taxon>
        <taxon>Ascomycota</taxon>
        <taxon>Pezizomycotina</taxon>
        <taxon>Sordariomycetes</taxon>
        <taxon>Hypocreomycetidae</taxon>
        <taxon>Glomerellales</taxon>
        <taxon>Glomerellaceae</taxon>
        <taxon>Colletotrichum</taxon>
        <taxon>Colletotrichum acutatum species complex</taxon>
    </lineage>
</organism>
<reference evidence="1" key="1">
    <citation type="journal article" date="2021" name="Mol. Plant Microbe Interact.">
        <title>Complete Genome Sequence of the Plant-Pathogenic Fungus Colletotrichum lupini.</title>
        <authorList>
            <person name="Baroncelli R."/>
            <person name="Pensec F."/>
            <person name="Da Lio D."/>
            <person name="Boufleur T."/>
            <person name="Vicente I."/>
            <person name="Sarrocco S."/>
            <person name="Picot A."/>
            <person name="Baraldi E."/>
            <person name="Sukno S."/>
            <person name="Thon M."/>
            <person name="Le Floch G."/>
        </authorList>
    </citation>
    <scope>NUCLEOTIDE SEQUENCE</scope>
    <source>
        <strain evidence="1">IMI 504893</strain>
    </source>
</reference>
<gene>
    <name evidence="1" type="ORF">CLUP02_07336</name>
</gene>
<evidence type="ECO:0000313" key="1">
    <source>
        <dbReference type="EMBL" id="UQC81850.1"/>
    </source>
</evidence>
<protein>
    <submittedName>
        <fullName evidence="1">Uncharacterized protein</fullName>
    </submittedName>
</protein>
<name>A0A9Q8SRP7_9PEZI</name>
<dbReference type="EMBL" id="CP019476">
    <property type="protein sequence ID" value="UQC81850.1"/>
    <property type="molecule type" value="Genomic_DNA"/>
</dbReference>
<sequence length="732" mass="83040">MADHDESSQIWTIEEGQEYLDDLIRLLRNPKVSVDETVDTGHINGTAIHIPVQFQKGESVTKAMVCCKDFINKKQPGSLFIYDSSLSLRAPRESQNSDDTHLTWTLCRGLRVTPLSLACSTLVEDLRCVQVRQHNEHRNIISLVFYCGREPHQRGVSTGLLMIRSLLAQIFDYIRAFIIEYKDVISVGHEFREEVETDDLDQLCGMLDIVIRTLPPVKDHQQPERRIVCFIDGVGSRRDVEDSSGVIKVIQTLMKMVRLSDTGDDYVPTFQLICTSPHLTDWDDALFPREGFKSPDGHQNLCFKVEFGKHDGPMNSLPALHRMCIKTLHPYTNVQSGEVHPSQANVSVAEALHLPCCQYTSPFAYRRSLTDGYTSKAQPLIGTGMVIWSLTPLNKKFADELFRQRRLEPSPPPQFPSVDPTTCIVDVLKYTSADPPFQEHRQKSHDGLSPTHRLQTLWYCSLNNLIPDLCLQGSIWAAAQQARTHDFFLLAKIDIAAINIGFIGNLNFLNKSEYFRSLQILLAPDLGYTETCYIALKERYNQERVFVELGLGGHEDDKGYKAGRRLVDSIFNQCQYENWLDGGSGANRFLYDKSLKFMNGPRTHLSGYTLNSLYGVHVYDLELNVSMDDYVVTPFSILCAELVGDKNLNYFTANEIKYMYTDFKAMLESPEVGSLALCEMFLSVVRLAEPRLNERDKKMICIIDGLGTRNSHTYSEDATKSVKALKLCRKVI</sequence>
<dbReference type="RefSeq" id="XP_049143474.1">
    <property type="nucleotide sequence ID" value="XM_049286331.1"/>
</dbReference>
<dbReference type="GeneID" id="73341341"/>
<dbReference type="Proteomes" id="UP000830671">
    <property type="component" value="Chromosome 4"/>
</dbReference>
<dbReference type="KEGG" id="clup:CLUP02_07336"/>
<evidence type="ECO:0000313" key="2">
    <source>
        <dbReference type="Proteomes" id="UP000830671"/>
    </source>
</evidence>